<dbReference type="CDD" id="cd16444">
    <property type="entry name" value="LipB"/>
    <property type="match status" value="1"/>
</dbReference>
<comment type="function">
    <text evidence="5 6">Catalyzes the transfer of endogenously produced octanoic acid from octanoyl-acyl-carrier-protein onto the lipoyl domains of lipoate-dependent enzymes. Lipoyl-ACP can also act as a substrate although octanoyl-ACP is likely to be the physiological substrate.</text>
</comment>
<dbReference type="PANTHER" id="PTHR10993">
    <property type="entry name" value="OCTANOYLTRANSFERASE"/>
    <property type="match status" value="1"/>
</dbReference>
<dbReference type="InterPro" id="IPR045864">
    <property type="entry name" value="aa-tRNA-synth_II/BPL/LPL"/>
</dbReference>
<dbReference type="GO" id="GO:0009249">
    <property type="term" value="P:protein lipoylation"/>
    <property type="evidence" value="ECO:0007669"/>
    <property type="project" value="InterPro"/>
</dbReference>
<comment type="similarity">
    <text evidence="6">Belongs to the LipB family.</text>
</comment>
<proteinExistence type="inferred from homology"/>
<dbReference type="UniPathway" id="UPA00538">
    <property type="reaction ID" value="UER00592"/>
</dbReference>
<dbReference type="InterPro" id="IPR000544">
    <property type="entry name" value="Octanoyltransferase"/>
</dbReference>
<gene>
    <name evidence="6" type="primary">lipB</name>
    <name evidence="8" type="ORF">HMPREF9134_00040</name>
</gene>
<dbReference type="Gene3D" id="3.60.15.10">
    <property type="entry name" value="Ribonuclease Z/Hydroxyacylglutathione hydrolase-like"/>
    <property type="match status" value="1"/>
</dbReference>
<evidence type="ECO:0000256" key="2">
    <source>
        <dbReference type="ARBA" id="ARBA00022490"/>
    </source>
</evidence>
<evidence type="ECO:0000313" key="8">
    <source>
        <dbReference type="EMBL" id="EKY03374.1"/>
    </source>
</evidence>
<comment type="subcellular location">
    <subcellularLocation>
        <location evidence="6">Cytoplasm</location>
    </subcellularLocation>
</comment>
<dbReference type="HOGENOM" id="CLU_053840_0_0_10"/>
<comment type="miscellaneous">
    <text evidence="6">In the reaction, the free carboxyl group of octanoic acid is attached via an amide linkage to the epsilon-amino group of a specific lysine residue of lipoyl domains of lipoate-dependent enzymes.</text>
</comment>
<dbReference type="InterPro" id="IPR004143">
    <property type="entry name" value="BPL_LPL_catalytic"/>
</dbReference>
<dbReference type="Proteomes" id="UP000010408">
    <property type="component" value="Unassembled WGS sequence"/>
</dbReference>
<dbReference type="RefSeq" id="WP_005467990.1">
    <property type="nucleotide sequence ID" value="NZ_KB291034.1"/>
</dbReference>
<keyword evidence="3 6" id="KW-0808">Transferase</keyword>
<dbReference type="GO" id="GO:0005737">
    <property type="term" value="C:cytoplasm"/>
    <property type="evidence" value="ECO:0007669"/>
    <property type="project" value="UniProtKB-SubCell"/>
</dbReference>
<dbReference type="CDD" id="cd16279">
    <property type="entry name" value="metallo-hydrolase-like_MBL-fold"/>
    <property type="match status" value="1"/>
</dbReference>
<dbReference type="Gene3D" id="3.30.930.10">
    <property type="entry name" value="Bira Bifunctional Protein, Domain 2"/>
    <property type="match status" value="1"/>
</dbReference>
<feature type="binding site" evidence="6">
    <location>
        <begin position="438"/>
        <end position="440"/>
    </location>
    <ligand>
        <name>substrate</name>
    </ligand>
</feature>
<evidence type="ECO:0000256" key="4">
    <source>
        <dbReference type="ARBA" id="ARBA00023315"/>
    </source>
</evidence>
<evidence type="ECO:0000313" key="9">
    <source>
        <dbReference type="Proteomes" id="UP000010408"/>
    </source>
</evidence>
<dbReference type="EC" id="2.3.1.181" evidence="6"/>
<dbReference type="InterPro" id="IPR001279">
    <property type="entry name" value="Metallo-B-lactamas"/>
</dbReference>
<dbReference type="AlphaFoldDB" id="L1NIN6"/>
<feature type="domain" description="BPL/LPL catalytic" evidence="7">
    <location>
        <begin position="307"/>
        <end position="495"/>
    </location>
</feature>
<dbReference type="EMBL" id="AMEQ01000002">
    <property type="protein sequence ID" value="EKY03374.1"/>
    <property type="molecule type" value="Genomic_DNA"/>
</dbReference>
<protein>
    <recommendedName>
        <fullName evidence="6">Octanoyltransferase</fullName>
        <ecNumber evidence="6">2.3.1.181</ecNumber>
    </recommendedName>
    <alternativeName>
        <fullName evidence="6">Lipoate-protein ligase B</fullName>
    </alternativeName>
    <alternativeName>
        <fullName evidence="6">Lipoyl/octanoyl transferase</fullName>
    </alternativeName>
    <alternativeName>
        <fullName evidence="6">Octanoyl-[acyl-carrier-protein]-protein N-octanoyltransferase</fullName>
    </alternativeName>
</protein>
<sequence length="499" mass="56117">MKVILLGTGTSTAIPEVGCGCPVCHSGDPRDRRLRSSALIITDSGKRILIDCGPDFHEQAVRLRLDRIDAILLTHEHYDHTFGLDDVRTIAWRQELPIYGQARVLETVRERMHYAFGPNPYPGTPRLTLCPIEEDGEGSFELLGEKVTPLFFDHGSLPIVGYRIGAFTYITDMKTISESEWMKVDGSELLVINALRYQRPHPSHQSVLDVEALLPKLHHRPQLTLLTHLSHHAPSHQQLLSMLPEGLQPGYDGQCITLCDGLVSETPLPLYEEPFSYRDLGRIAYAEAWAMQKELFEAQLQAKHEGLPTESFLLFCEHNPVFTMGKHADSANVLMSLDVLRESGYDFYEVERGGDVTYHGPGQLTGYPILDLERFHLGLKSYIELLEQSVIELLKFYRIEAGLKDGATGVWLDVGNPALERKICAIGVKSSRYVTMHGFALNVNNDLAPFQLINPCGFKQGKVASIAQEVGRQVDFTVVKHMLVSILHRRLDEQLTPRY</sequence>
<dbReference type="PROSITE" id="PS51733">
    <property type="entry name" value="BPL_LPL_CATALYTIC"/>
    <property type="match status" value="1"/>
</dbReference>
<dbReference type="STRING" id="1127696.HMPREF9134_00040"/>
<reference evidence="8 9" key="1">
    <citation type="submission" date="2012-05" db="EMBL/GenBank/DDBJ databases">
        <authorList>
            <person name="Weinstock G."/>
            <person name="Sodergren E."/>
            <person name="Lobos E.A."/>
            <person name="Fulton L."/>
            <person name="Fulton R."/>
            <person name="Courtney L."/>
            <person name="Fronick C."/>
            <person name="O'Laughlin M."/>
            <person name="Godfrey J."/>
            <person name="Wilson R.M."/>
            <person name="Miner T."/>
            <person name="Farmer C."/>
            <person name="Delehaunty K."/>
            <person name="Cordes M."/>
            <person name="Minx P."/>
            <person name="Tomlinson C."/>
            <person name="Chen J."/>
            <person name="Wollam A."/>
            <person name="Pepin K.H."/>
            <person name="Bhonagiri V."/>
            <person name="Zhang X."/>
            <person name="Suruliraj S."/>
            <person name="Warren W."/>
            <person name="Mitreva M."/>
            <person name="Mardis E.R."/>
            <person name="Wilson R.K."/>
        </authorList>
    </citation>
    <scope>NUCLEOTIDE SEQUENCE [LARGE SCALE GENOMIC DNA]</scope>
    <source>
        <strain evidence="8 9">F0037</strain>
    </source>
</reference>
<dbReference type="GO" id="GO:0033819">
    <property type="term" value="F:lipoyl(octanoyl) transferase activity"/>
    <property type="evidence" value="ECO:0007669"/>
    <property type="project" value="UniProtKB-EC"/>
</dbReference>
<dbReference type="SMART" id="SM00849">
    <property type="entry name" value="Lactamase_B"/>
    <property type="match status" value="1"/>
</dbReference>
<organism evidence="8 9">
    <name type="scientific">Porphyromonas catoniae F0037</name>
    <dbReference type="NCBI Taxonomy" id="1127696"/>
    <lineage>
        <taxon>Bacteria</taxon>
        <taxon>Pseudomonadati</taxon>
        <taxon>Bacteroidota</taxon>
        <taxon>Bacteroidia</taxon>
        <taxon>Bacteroidales</taxon>
        <taxon>Porphyromonadaceae</taxon>
        <taxon>Porphyromonas</taxon>
    </lineage>
</organism>
<dbReference type="Pfam" id="PF12706">
    <property type="entry name" value="Lactamase_B_2"/>
    <property type="match status" value="1"/>
</dbReference>
<dbReference type="InterPro" id="IPR036866">
    <property type="entry name" value="RibonucZ/Hydroxyglut_hydro"/>
</dbReference>
<feature type="active site" description="Acyl-thioester intermediate" evidence="6">
    <location>
        <position position="456"/>
    </location>
</feature>
<dbReference type="eggNOG" id="COG0321">
    <property type="taxonomic scope" value="Bacteria"/>
</dbReference>
<dbReference type="PATRIC" id="fig|1127696.3.peg.36"/>
<evidence type="ECO:0000256" key="1">
    <source>
        <dbReference type="ARBA" id="ARBA00004821"/>
    </source>
</evidence>
<evidence type="ECO:0000256" key="6">
    <source>
        <dbReference type="HAMAP-Rule" id="MF_00013"/>
    </source>
</evidence>
<evidence type="ECO:0000256" key="3">
    <source>
        <dbReference type="ARBA" id="ARBA00022679"/>
    </source>
</evidence>
<feature type="binding site" evidence="6">
    <location>
        <begin position="352"/>
        <end position="359"/>
    </location>
    <ligand>
        <name>substrate</name>
    </ligand>
</feature>
<dbReference type="PANTHER" id="PTHR10993:SF12">
    <property type="entry name" value="OCTANOYLTRANSFERASE"/>
    <property type="match status" value="1"/>
</dbReference>
<dbReference type="PROSITE" id="PS01313">
    <property type="entry name" value="LIPB"/>
    <property type="match status" value="1"/>
</dbReference>
<evidence type="ECO:0000259" key="7">
    <source>
        <dbReference type="PROSITE" id="PS51733"/>
    </source>
</evidence>
<evidence type="ECO:0000256" key="5">
    <source>
        <dbReference type="ARBA" id="ARBA00024732"/>
    </source>
</evidence>
<dbReference type="InterPro" id="IPR020605">
    <property type="entry name" value="Octanoyltransferase_CS"/>
</dbReference>
<accession>L1NIN6</accession>
<dbReference type="HAMAP" id="MF_00013">
    <property type="entry name" value="LipB"/>
    <property type="match status" value="1"/>
</dbReference>
<name>L1NIN6_9PORP</name>
<comment type="catalytic activity">
    <reaction evidence="6">
        <text>octanoyl-[ACP] + L-lysyl-[protein] = N(6)-octanoyl-L-lysyl-[protein] + holo-[ACP] + H(+)</text>
        <dbReference type="Rhea" id="RHEA:17665"/>
        <dbReference type="Rhea" id="RHEA-COMP:9636"/>
        <dbReference type="Rhea" id="RHEA-COMP:9685"/>
        <dbReference type="Rhea" id="RHEA-COMP:9752"/>
        <dbReference type="Rhea" id="RHEA-COMP:9928"/>
        <dbReference type="ChEBI" id="CHEBI:15378"/>
        <dbReference type="ChEBI" id="CHEBI:29969"/>
        <dbReference type="ChEBI" id="CHEBI:64479"/>
        <dbReference type="ChEBI" id="CHEBI:78463"/>
        <dbReference type="ChEBI" id="CHEBI:78809"/>
        <dbReference type="EC" id="2.3.1.181"/>
    </reaction>
</comment>
<dbReference type="NCBIfam" id="NF010925">
    <property type="entry name" value="PRK14345.1"/>
    <property type="match status" value="1"/>
</dbReference>
<dbReference type="SUPFAM" id="SSF55681">
    <property type="entry name" value="Class II aaRS and biotin synthetases"/>
    <property type="match status" value="1"/>
</dbReference>
<dbReference type="NCBIfam" id="TIGR00214">
    <property type="entry name" value="lipB"/>
    <property type="match status" value="1"/>
</dbReference>
<comment type="pathway">
    <text evidence="1 6">Protein modification; protein lipoylation via endogenous pathway; protein N(6)-(lipoyl)lysine from octanoyl-[acyl-carrier-protein]: step 1/2.</text>
</comment>
<feature type="site" description="Lowers pKa of active site Cys" evidence="6">
    <location>
        <position position="422"/>
    </location>
</feature>
<dbReference type="Pfam" id="PF21948">
    <property type="entry name" value="LplA-B_cat"/>
    <property type="match status" value="1"/>
</dbReference>
<dbReference type="SUPFAM" id="SSF56281">
    <property type="entry name" value="Metallo-hydrolase/oxidoreductase"/>
    <property type="match status" value="1"/>
</dbReference>
<dbReference type="eggNOG" id="COG1235">
    <property type="taxonomic scope" value="Bacteria"/>
</dbReference>
<feature type="binding site" evidence="6">
    <location>
        <begin position="425"/>
        <end position="427"/>
    </location>
    <ligand>
        <name>substrate</name>
    </ligand>
</feature>
<keyword evidence="2 6" id="KW-0963">Cytoplasm</keyword>
<keyword evidence="4 6" id="KW-0012">Acyltransferase</keyword>
<comment type="caution">
    <text evidence="8">The sequence shown here is derived from an EMBL/GenBank/DDBJ whole genome shotgun (WGS) entry which is preliminary data.</text>
</comment>